<keyword evidence="3" id="KW-1185">Reference proteome</keyword>
<feature type="region of interest" description="Disordered" evidence="1">
    <location>
        <begin position="111"/>
        <end position="133"/>
    </location>
</feature>
<gene>
    <name evidence="2" type="ORF">PCOR1329_LOCUS66956</name>
</gene>
<accession>A0ABN9WFW8</accession>
<feature type="compositionally biased region" description="Basic and acidic residues" evidence="1">
    <location>
        <begin position="1"/>
        <end position="15"/>
    </location>
</feature>
<comment type="caution">
    <text evidence="2">The sequence shown here is derived from an EMBL/GenBank/DDBJ whole genome shotgun (WGS) entry which is preliminary data.</text>
</comment>
<evidence type="ECO:0000256" key="1">
    <source>
        <dbReference type="SAM" id="MobiDB-lite"/>
    </source>
</evidence>
<dbReference type="EMBL" id="CAUYUJ010018652">
    <property type="protein sequence ID" value="CAK0885307.1"/>
    <property type="molecule type" value="Genomic_DNA"/>
</dbReference>
<feature type="compositionally biased region" description="Basic and acidic residues" evidence="1">
    <location>
        <begin position="22"/>
        <end position="52"/>
    </location>
</feature>
<evidence type="ECO:0000313" key="2">
    <source>
        <dbReference type="EMBL" id="CAK0885307.1"/>
    </source>
</evidence>
<proteinExistence type="predicted"/>
<sequence length="133" mass="14580">ESTQRAEERCRKTDEELGGLQRRLDQSSRRRQDDDAAARTLQHELAEARRGSEALGRGSEALRRDLGQERRGSRGSWEALDAAVHESLQVSRSALEASHGVGRDLAALREESGATAADAGRASENHIPLLRAQ</sequence>
<reference evidence="2" key="1">
    <citation type="submission" date="2023-10" db="EMBL/GenBank/DDBJ databases">
        <authorList>
            <person name="Chen Y."/>
            <person name="Shah S."/>
            <person name="Dougan E. K."/>
            <person name="Thang M."/>
            <person name="Chan C."/>
        </authorList>
    </citation>
    <scope>NUCLEOTIDE SEQUENCE [LARGE SCALE GENOMIC DNA]</scope>
</reference>
<dbReference type="Proteomes" id="UP001189429">
    <property type="component" value="Unassembled WGS sequence"/>
</dbReference>
<name>A0ABN9WFW8_9DINO</name>
<feature type="region of interest" description="Disordered" evidence="1">
    <location>
        <begin position="1"/>
        <end position="76"/>
    </location>
</feature>
<evidence type="ECO:0000313" key="3">
    <source>
        <dbReference type="Proteomes" id="UP001189429"/>
    </source>
</evidence>
<organism evidence="2 3">
    <name type="scientific">Prorocentrum cordatum</name>
    <dbReference type="NCBI Taxonomy" id="2364126"/>
    <lineage>
        <taxon>Eukaryota</taxon>
        <taxon>Sar</taxon>
        <taxon>Alveolata</taxon>
        <taxon>Dinophyceae</taxon>
        <taxon>Prorocentrales</taxon>
        <taxon>Prorocentraceae</taxon>
        <taxon>Prorocentrum</taxon>
    </lineage>
</organism>
<feature type="compositionally biased region" description="Basic and acidic residues" evidence="1">
    <location>
        <begin position="60"/>
        <end position="72"/>
    </location>
</feature>
<feature type="non-terminal residue" evidence="2">
    <location>
        <position position="1"/>
    </location>
</feature>
<protein>
    <submittedName>
        <fullName evidence="2">Uncharacterized protein</fullName>
    </submittedName>
</protein>